<dbReference type="RefSeq" id="WP_264248888.1">
    <property type="nucleotide sequence ID" value="NZ_CP107567.1"/>
</dbReference>
<sequence length="227" mass="24007">MIVLQPVLETYAPAGFDLWPVADPGPHGFLPLNGALDPAQVGTAVMRIAACNDVDPDHDYRPSRPVDPLGSFLHGLLTMAPLFAPGGLRVTDTVNGATLVPGCCNGLEDWREWFDAVDGHSGGDGAGGRGWFGHDPTPMLERAGDAVRLTVDAEQDDSPVIELPVPELRRLLNGAERDLACFLRLAADWAAAHLPDHAAPVTAALARALDMPVPTPAGTPQHQRSSV</sequence>
<name>A0ABY6IF55_STRPE</name>
<proteinExistence type="predicted"/>
<organism evidence="1 2">
    <name type="scientific">Streptomyces peucetius</name>
    <dbReference type="NCBI Taxonomy" id="1950"/>
    <lineage>
        <taxon>Bacteria</taxon>
        <taxon>Bacillati</taxon>
        <taxon>Actinomycetota</taxon>
        <taxon>Actinomycetes</taxon>
        <taxon>Kitasatosporales</taxon>
        <taxon>Streptomycetaceae</taxon>
        <taxon>Streptomyces</taxon>
    </lineage>
</organism>
<evidence type="ECO:0000313" key="1">
    <source>
        <dbReference type="EMBL" id="UYQ65645.1"/>
    </source>
</evidence>
<reference evidence="1" key="1">
    <citation type="submission" date="2022-10" db="EMBL/GenBank/DDBJ databases">
        <title>Cytochrome P450 Catalyzes Benzene Ring Formation in the Biosynthesis of Trialkyl-Substituted Aromatic Polyketides.</title>
        <authorList>
            <person name="Zhao E."/>
            <person name="Ge H."/>
        </authorList>
    </citation>
    <scope>NUCLEOTIDE SEQUENCE</scope>
    <source>
        <strain evidence="1">NA0869</strain>
    </source>
</reference>
<dbReference type="EMBL" id="CP107567">
    <property type="protein sequence ID" value="UYQ65645.1"/>
    <property type="molecule type" value="Genomic_DNA"/>
</dbReference>
<keyword evidence="2" id="KW-1185">Reference proteome</keyword>
<gene>
    <name evidence="1" type="ORF">OGH68_32090</name>
</gene>
<evidence type="ECO:0000313" key="2">
    <source>
        <dbReference type="Proteomes" id="UP001163878"/>
    </source>
</evidence>
<protein>
    <submittedName>
        <fullName evidence="1">Uncharacterized protein</fullName>
    </submittedName>
</protein>
<dbReference type="Proteomes" id="UP001163878">
    <property type="component" value="Chromosome"/>
</dbReference>
<accession>A0ABY6IF55</accession>